<evidence type="ECO:0000313" key="7">
    <source>
        <dbReference type="Proteomes" id="UP000696294"/>
    </source>
</evidence>
<accession>A0ABX1B8H3</accession>
<evidence type="ECO:0000313" key="6">
    <source>
        <dbReference type="EMBL" id="NJP92840.1"/>
    </source>
</evidence>
<proteinExistence type="predicted"/>
<dbReference type="PANTHER" id="PTHR43284:SF1">
    <property type="entry name" value="ASPARAGINE SYNTHETASE"/>
    <property type="match status" value="1"/>
</dbReference>
<dbReference type="EMBL" id="JAATEP010000019">
    <property type="protein sequence ID" value="NJP92840.1"/>
    <property type="molecule type" value="Genomic_DNA"/>
</dbReference>
<dbReference type="InterPro" id="IPR001962">
    <property type="entry name" value="Asn_synthase"/>
</dbReference>
<keyword evidence="3" id="KW-0061">Asparagine biosynthesis</keyword>
<keyword evidence="7" id="KW-1185">Reference proteome</keyword>
<name>A0ABX1B8H3_9ACTN</name>
<reference evidence="6 7" key="1">
    <citation type="submission" date="2020-03" db="EMBL/GenBank/DDBJ databases">
        <title>WGS of actinomycetes isolated from Thailand.</title>
        <authorList>
            <person name="Thawai C."/>
        </authorList>
    </citation>
    <scope>NUCLEOTIDE SEQUENCE [LARGE SCALE GENOMIC DNA]</scope>
    <source>
        <strain evidence="6 7">FMUSA5-5</strain>
    </source>
</reference>
<dbReference type="EC" id="6.3.5.4" evidence="2"/>
<dbReference type="InterPro" id="IPR051786">
    <property type="entry name" value="ASN_synthetase/amidase"/>
</dbReference>
<feature type="domain" description="Asparagine synthetase" evidence="5">
    <location>
        <begin position="219"/>
        <end position="604"/>
    </location>
</feature>
<evidence type="ECO:0000256" key="3">
    <source>
        <dbReference type="ARBA" id="ARBA00022888"/>
    </source>
</evidence>
<gene>
    <name evidence="6" type="ORF">HCN51_25845</name>
</gene>
<dbReference type="Gene3D" id="3.40.50.620">
    <property type="entry name" value="HUPs"/>
    <property type="match status" value="2"/>
</dbReference>
<organism evidence="6 7">
    <name type="scientific">Nonomuraea composti</name>
    <dbReference type="NCBI Taxonomy" id="2720023"/>
    <lineage>
        <taxon>Bacteria</taxon>
        <taxon>Bacillati</taxon>
        <taxon>Actinomycetota</taxon>
        <taxon>Actinomycetes</taxon>
        <taxon>Streptosporangiales</taxon>
        <taxon>Streptosporangiaceae</taxon>
        <taxon>Nonomuraea</taxon>
    </lineage>
</organism>
<protein>
    <recommendedName>
        <fullName evidence="2">asparagine synthase (glutamine-hydrolyzing)</fullName>
        <ecNumber evidence="2">6.3.5.4</ecNumber>
    </recommendedName>
</protein>
<sequence length="625" mass="67524">MARHTPSWPRHGASWFVVIPDHDAGPAVAAALRTPAARTVAHPSGRPWLVGHWSDEELTVAAAGTTGLAVLGRCPIGAERLAVEAARLREPARLDRLAAAQPGSFHLAASIDGRTLVQGTASGLRLVFHARVGGLVVACDRADVLAAATGAGLDVRTLATRLLWPVPHPLIHRPLWQGVSAVPPGHRLAVEPDGTTARHRRWWAPPEPVRPLAGAADDIRQALDTAVGVRTEGGGTVSLDLSGGLDSTSLCFLAAARQEARVVAATWPGRDPADDDLLWARRAAAHLEGAEHVIWPAEESPLVYEDLLTVDDPLDEPTIGVMDRARVLAHLPRLAARGSRLHLTGIGGDHVAWCSEASYHRLLRTRPLLAIERLRGFRALFHWPYGPMVRALADRRPYRGWLAGCLPDLRAPAAPAVTDALGWGSPPRLAPWITPDAARLAAGLIAESLPGAEPLAPDRGRHADLHAIHDSCRIIRQWDHMSARAGLPLSHPFLDDRVIEVCLSVRPEDRVTPWRYKPLLTTAMRGVVPQECLRRTSKAEASLDAADGLRRHAADLRELWSDSRLAALGLVDPALLKDLCEHPDAPELRGAVLYSTIGCEVWLRTLESPGRPMPLEPPRETEGGS</sequence>
<comment type="catalytic activity">
    <reaction evidence="4">
        <text>L-aspartate + L-glutamine + ATP + H2O = L-asparagine + L-glutamate + AMP + diphosphate + H(+)</text>
        <dbReference type="Rhea" id="RHEA:12228"/>
        <dbReference type="ChEBI" id="CHEBI:15377"/>
        <dbReference type="ChEBI" id="CHEBI:15378"/>
        <dbReference type="ChEBI" id="CHEBI:29985"/>
        <dbReference type="ChEBI" id="CHEBI:29991"/>
        <dbReference type="ChEBI" id="CHEBI:30616"/>
        <dbReference type="ChEBI" id="CHEBI:33019"/>
        <dbReference type="ChEBI" id="CHEBI:58048"/>
        <dbReference type="ChEBI" id="CHEBI:58359"/>
        <dbReference type="ChEBI" id="CHEBI:456215"/>
        <dbReference type="EC" id="6.3.5.4"/>
    </reaction>
</comment>
<dbReference type="InterPro" id="IPR014729">
    <property type="entry name" value="Rossmann-like_a/b/a_fold"/>
</dbReference>
<dbReference type="SUPFAM" id="SSF52402">
    <property type="entry name" value="Adenine nucleotide alpha hydrolases-like"/>
    <property type="match status" value="1"/>
</dbReference>
<comment type="pathway">
    <text evidence="1">Amino-acid biosynthesis; L-asparagine biosynthesis; L-asparagine from L-aspartate (L-Gln route): step 1/1.</text>
</comment>
<dbReference type="Pfam" id="PF00733">
    <property type="entry name" value="Asn_synthase"/>
    <property type="match status" value="1"/>
</dbReference>
<comment type="caution">
    <text evidence="6">The sequence shown here is derived from an EMBL/GenBank/DDBJ whole genome shotgun (WGS) entry which is preliminary data.</text>
</comment>
<evidence type="ECO:0000256" key="4">
    <source>
        <dbReference type="ARBA" id="ARBA00048741"/>
    </source>
</evidence>
<keyword evidence="3" id="KW-0028">Amino-acid biosynthesis</keyword>
<dbReference type="PANTHER" id="PTHR43284">
    <property type="entry name" value="ASPARAGINE SYNTHETASE (GLUTAMINE-HYDROLYZING)"/>
    <property type="match status" value="1"/>
</dbReference>
<evidence type="ECO:0000256" key="1">
    <source>
        <dbReference type="ARBA" id="ARBA00005187"/>
    </source>
</evidence>
<evidence type="ECO:0000256" key="2">
    <source>
        <dbReference type="ARBA" id="ARBA00012737"/>
    </source>
</evidence>
<evidence type="ECO:0000259" key="5">
    <source>
        <dbReference type="Pfam" id="PF00733"/>
    </source>
</evidence>
<dbReference type="RefSeq" id="WP_168012428.1">
    <property type="nucleotide sequence ID" value="NZ_JAATEP010000019.1"/>
</dbReference>
<dbReference type="Proteomes" id="UP000696294">
    <property type="component" value="Unassembled WGS sequence"/>
</dbReference>